<dbReference type="Proteomes" id="UP000076798">
    <property type="component" value="Unassembled WGS sequence"/>
</dbReference>
<protein>
    <submittedName>
        <fullName evidence="2">Uncharacterized protein</fullName>
    </submittedName>
</protein>
<evidence type="ECO:0000313" key="3">
    <source>
        <dbReference type="Proteomes" id="UP000076798"/>
    </source>
</evidence>
<keyword evidence="3" id="KW-1185">Reference proteome</keyword>
<dbReference type="STRING" id="1314776.A0A165XH57"/>
<feature type="region of interest" description="Disordered" evidence="1">
    <location>
        <begin position="622"/>
        <end position="647"/>
    </location>
</feature>
<feature type="compositionally biased region" description="Acidic residues" evidence="1">
    <location>
        <begin position="963"/>
        <end position="1004"/>
    </location>
</feature>
<dbReference type="Pfam" id="PF18759">
    <property type="entry name" value="Plavaka"/>
    <property type="match status" value="1"/>
</dbReference>
<name>A0A165XH57_9AGAM</name>
<proteinExistence type="predicted"/>
<dbReference type="EMBL" id="KV428371">
    <property type="protein sequence ID" value="KZT32189.1"/>
    <property type="molecule type" value="Genomic_DNA"/>
</dbReference>
<feature type="compositionally biased region" description="Acidic residues" evidence="1">
    <location>
        <begin position="940"/>
        <end position="951"/>
    </location>
</feature>
<dbReference type="OrthoDB" id="3208495at2759"/>
<evidence type="ECO:0000256" key="1">
    <source>
        <dbReference type="SAM" id="MobiDB-lite"/>
    </source>
</evidence>
<sequence length="1004" mass="116177">MYKVREHEDYKESECIPSEQWNKVARDLENFDPSPLTANEGWKTSSAKISIPLGPKKQGNQIPKNLHHRSLIDVIKKVVEHDPRAKNFHLFPYEEYVKKGDQVERVYGELYSSNSFLEEFRNLQAQPPEPGCDLERVVLGLQFWSDATVLANFGSHKLWPVYMYFGNESKYIRSKATEETGWDVGYIPQLPEEIQDFMKHVSGKPAKQALLTHCRRELYQAVLMLLFDDQFAEAYEHGIVLTCQDGIKRRVFPRVSTWSADYPEKALLSTIRENGRCPCPRCFVQKENIHKFGSASDQRTRTTRKRRDNDWRRNLIRKCRHHLYNLGHALTGAFVKKLLDPFSLTPNENALSARLHHLGFDFHDILVVDLLHEVEIGEWKGLLSHLIRMLYSCGDNAVEEMNARFRAVPTFGTDTIRQCPKNVAEGKHRAARDFEDLLQTSHAVFEDMFGPEHSESISELLYVAAEWHCLAKLRMHTDSTLQDLVAVTVELGNQLRKFAEKIAPDFVTKETPAEAAARARRHAATQKTSTEPISTSSARKAKMYHLNRYKLHALGDYVDMICEFGTTDSYNTQIGEARHRLKKQAYRKTNKRDFELQIIKRGNIQESLLIIEQRVKEWKKKFSTHRTPSSPPTVDAEAKSNEQNSELEIDDSKRYTLARNPDASISIGTIQEKYSEDPCMRHFNVMLFDYILCNLRGVRYQVDGPRYPSHEATKLRIRGDKIHTHNTLRLHYTTYDVRRATDFIKSYLKFSSTKIQHQTDGNQNRSTIMLSAYDKDDNPKPNSFWYARVLGIFHVYARDIDGSSEDFKRIDILWVRWFGQDPDQQDRFGWKYKRTERVGFQEDDLEGMSPFGFVDPSDVVRAAHLIPAFAQRRTTELLQDSLAQDKEGDFAFYCVNRFVDRDMYMRHRGGGVGHTDQTQFTDSEPYELGESTMVPAEGLSDEQDHEDEMDDGVLAAFDRRTEVEEDVEEEDVDEEDDDVNKDINGDDEELSESGGEFIDDLYED</sequence>
<feature type="region of interest" description="Disordered" evidence="1">
    <location>
        <begin position="940"/>
        <end position="1004"/>
    </location>
</feature>
<evidence type="ECO:0000313" key="2">
    <source>
        <dbReference type="EMBL" id="KZT32189.1"/>
    </source>
</evidence>
<gene>
    <name evidence="2" type="ORF">SISSUDRAFT_1115549</name>
</gene>
<dbReference type="InterPro" id="IPR041078">
    <property type="entry name" value="Plavaka"/>
</dbReference>
<accession>A0A165XH57</accession>
<organism evidence="2 3">
    <name type="scientific">Sistotremastrum suecicum HHB10207 ss-3</name>
    <dbReference type="NCBI Taxonomy" id="1314776"/>
    <lineage>
        <taxon>Eukaryota</taxon>
        <taxon>Fungi</taxon>
        <taxon>Dikarya</taxon>
        <taxon>Basidiomycota</taxon>
        <taxon>Agaricomycotina</taxon>
        <taxon>Agaricomycetes</taxon>
        <taxon>Sistotremastrales</taxon>
        <taxon>Sistotremastraceae</taxon>
        <taxon>Sistotremastrum</taxon>
    </lineage>
</organism>
<reference evidence="2 3" key="1">
    <citation type="journal article" date="2016" name="Mol. Biol. Evol.">
        <title>Comparative Genomics of Early-Diverging Mushroom-Forming Fungi Provides Insights into the Origins of Lignocellulose Decay Capabilities.</title>
        <authorList>
            <person name="Nagy L.G."/>
            <person name="Riley R."/>
            <person name="Tritt A."/>
            <person name="Adam C."/>
            <person name="Daum C."/>
            <person name="Floudas D."/>
            <person name="Sun H."/>
            <person name="Yadav J.S."/>
            <person name="Pangilinan J."/>
            <person name="Larsson K.H."/>
            <person name="Matsuura K."/>
            <person name="Barry K."/>
            <person name="Labutti K."/>
            <person name="Kuo R."/>
            <person name="Ohm R.A."/>
            <person name="Bhattacharya S.S."/>
            <person name="Shirouzu T."/>
            <person name="Yoshinaga Y."/>
            <person name="Martin F.M."/>
            <person name="Grigoriev I.V."/>
            <person name="Hibbett D.S."/>
        </authorList>
    </citation>
    <scope>NUCLEOTIDE SEQUENCE [LARGE SCALE GENOMIC DNA]</scope>
    <source>
        <strain evidence="2 3">HHB10207 ss-3</strain>
    </source>
</reference>
<dbReference type="AlphaFoldDB" id="A0A165XH57"/>